<feature type="compositionally biased region" description="Basic and acidic residues" evidence="1">
    <location>
        <begin position="288"/>
        <end position="298"/>
    </location>
</feature>
<feature type="region of interest" description="Disordered" evidence="1">
    <location>
        <begin position="1"/>
        <end position="144"/>
    </location>
</feature>
<protein>
    <recommendedName>
        <fullName evidence="4">HCNGP-domain-containing protein</fullName>
    </recommendedName>
</protein>
<dbReference type="Pfam" id="PF07818">
    <property type="entry name" value="HCNGP"/>
    <property type="match status" value="1"/>
</dbReference>
<feature type="region of interest" description="Disordered" evidence="1">
    <location>
        <begin position="225"/>
        <end position="298"/>
    </location>
</feature>
<dbReference type="OrthoDB" id="1714508at2759"/>
<dbReference type="EMBL" id="JACETU010000006">
    <property type="protein sequence ID" value="KAF7426416.1"/>
    <property type="molecule type" value="Genomic_DNA"/>
</dbReference>
<dbReference type="AlphaFoldDB" id="A0A8H6ZTU8"/>
<dbReference type="PANTHER" id="PTHR13464:SF0">
    <property type="entry name" value="SAP30-BINDING PROTEIN"/>
    <property type="match status" value="1"/>
</dbReference>
<reference evidence="2" key="1">
    <citation type="submission" date="2019-07" db="EMBL/GenBank/DDBJ databases">
        <authorList>
            <person name="Palmer J.M."/>
        </authorList>
    </citation>
    <scope>NUCLEOTIDE SEQUENCE</scope>
    <source>
        <strain evidence="2">PC9</strain>
    </source>
</reference>
<evidence type="ECO:0000256" key="1">
    <source>
        <dbReference type="SAM" id="MobiDB-lite"/>
    </source>
</evidence>
<dbReference type="RefSeq" id="XP_036629720.1">
    <property type="nucleotide sequence ID" value="XM_036778292.1"/>
</dbReference>
<dbReference type="Proteomes" id="UP000623687">
    <property type="component" value="Unassembled WGS sequence"/>
</dbReference>
<dbReference type="GO" id="GO:0006355">
    <property type="term" value="P:regulation of DNA-templated transcription"/>
    <property type="evidence" value="ECO:0007669"/>
    <property type="project" value="InterPro"/>
</dbReference>
<dbReference type="GeneID" id="59378602"/>
<dbReference type="PANTHER" id="PTHR13464">
    <property type="entry name" value="TRANSCRIPTIONAL REGULATOR PROTEIN HCNGP"/>
    <property type="match status" value="1"/>
</dbReference>
<evidence type="ECO:0008006" key="4">
    <source>
        <dbReference type="Google" id="ProtNLM"/>
    </source>
</evidence>
<proteinExistence type="predicted"/>
<dbReference type="InterPro" id="IPR012479">
    <property type="entry name" value="SAP30BP"/>
</dbReference>
<dbReference type="VEuPathDB" id="FungiDB:PC9H_008784"/>
<gene>
    <name evidence="2" type="ORF">PC9H_008784</name>
</gene>
<dbReference type="GO" id="GO:0005634">
    <property type="term" value="C:nucleus"/>
    <property type="evidence" value="ECO:0007669"/>
    <property type="project" value="TreeGrafter"/>
</dbReference>
<evidence type="ECO:0000313" key="2">
    <source>
        <dbReference type="EMBL" id="KAF7426416.1"/>
    </source>
</evidence>
<accession>A0A8H6ZTU8</accession>
<evidence type="ECO:0000313" key="3">
    <source>
        <dbReference type="Proteomes" id="UP000623687"/>
    </source>
</evidence>
<comment type="caution">
    <text evidence="2">The sequence shown here is derived from an EMBL/GenBank/DDBJ whole genome shotgun (WGS) entry which is preliminary data.</text>
</comment>
<feature type="compositionally biased region" description="Polar residues" evidence="1">
    <location>
        <begin position="28"/>
        <end position="38"/>
    </location>
</feature>
<feature type="compositionally biased region" description="Polar residues" evidence="1">
    <location>
        <begin position="84"/>
        <end position="102"/>
    </location>
</feature>
<feature type="compositionally biased region" description="Basic and acidic residues" evidence="1">
    <location>
        <begin position="225"/>
        <end position="240"/>
    </location>
</feature>
<keyword evidence="3" id="KW-1185">Reference proteome</keyword>
<sequence length="298" mass="32991">MSNIHGILQSEGLVAYDDDLSDSEQEPRASSSRSTPNDKSLKGSFTVPSDTRRNIKSQIIIRKPPASSKAHARTRTLEEEVENDQNQLEDYIPHSSSSTPLPTQGDPPSDDAPDELSQIRALLKPPPIPGSEDFGIPPPSTEPCNATIEAKLAQFHALKRDSKNPKHFNDSLMSNRTFRNPHLYAKLVEFVDVDERTTNFPKDIWDPEAVRDEWFADKIAEVQKARSEQQAESSGKRSRIEFTTTAPPAKLQERDKAATVLGGGRRSRFGPGAGVSRSTAAYGSARELPYDKGNGRWK</sequence>
<organism evidence="2 3">
    <name type="scientific">Pleurotus ostreatus</name>
    <name type="common">Oyster mushroom</name>
    <name type="synonym">White-rot fungus</name>
    <dbReference type="NCBI Taxonomy" id="5322"/>
    <lineage>
        <taxon>Eukaryota</taxon>
        <taxon>Fungi</taxon>
        <taxon>Dikarya</taxon>
        <taxon>Basidiomycota</taxon>
        <taxon>Agaricomycotina</taxon>
        <taxon>Agaricomycetes</taxon>
        <taxon>Agaricomycetidae</taxon>
        <taxon>Agaricales</taxon>
        <taxon>Pleurotineae</taxon>
        <taxon>Pleurotaceae</taxon>
        <taxon>Pleurotus</taxon>
    </lineage>
</organism>
<name>A0A8H6ZTU8_PLEOS</name>